<dbReference type="SUPFAM" id="SSF141868">
    <property type="entry name" value="EAL domain-like"/>
    <property type="match status" value="1"/>
</dbReference>
<dbReference type="Gene3D" id="3.20.20.450">
    <property type="entry name" value="EAL domain"/>
    <property type="match status" value="1"/>
</dbReference>
<dbReference type="AlphaFoldDB" id="A0A3B1AF58"/>
<evidence type="ECO:0000259" key="1">
    <source>
        <dbReference type="PROSITE" id="PS51833"/>
    </source>
</evidence>
<protein>
    <submittedName>
        <fullName evidence="2">Predicted signal transduction protein</fullName>
    </submittedName>
</protein>
<dbReference type="PROSITE" id="PS51833">
    <property type="entry name" value="HDOD"/>
    <property type="match status" value="1"/>
</dbReference>
<evidence type="ECO:0000313" key="2">
    <source>
        <dbReference type="EMBL" id="VAX00311.1"/>
    </source>
</evidence>
<gene>
    <name evidence="2" type="ORF">MNBD_GAMMA20-1710</name>
</gene>
<accession>A0A3B1AF58</accession>
<reference evidence="2" key="1">
    <citation type="submission" date="2018-06" db="EMBL/GenBank/DDBJ databases">
        <authorList>
            <person name="Zhirakovskaya E."/>
        </authorList>
    </citation>
    <scope>NUCLEOTIDE SEQUENCE</scope>
</reference>
<dbReference type="SUPFAM" id="SSF109604">
    <property type="entry name" value="HD-domain/PDEase-like"/>
    <property type="match status" value="1"/>
</dbReference>
<dbReference type="InterPro" id="IPR013976">
    <property type="entry name" value="HDOD"/>
</dbReference>
<dbReference type="InterPro" id="IPR035919">
    <property type="entry name" value="EAL_sf"/>
</dbReference>
<proteinExistence type="predicted"/>
<name>A0A3B1AF58_9ZZZZ</name>
<organism evidence="2">
    <name type="scientific">hydrothermal vent metagenome</name>
    <dbReference type="NCBI Taxonomy" id="652676"/>
    <lineage>
        <taxon>unclassified sequences</taxon>
        <taxon>metagenomes</taxon>
        <taxon>ecological metagenomes</taxon>
    </lineage>
</organism>
<feature type="domain" description="HDOD" evidence="1">
    <location>
        <begin position="140"/>
        <end position="324"/>
    </location>
</feature>
<dbReference type="PANTHER" id="PTHR33525:SF4">
    <property type="entry name" value="CYCLIC DI-GMP PHOSPHODIESTERASE CDGJ"/>
    <property type="match status" value="1"/>
</dbReference>
<dbReference type="Gene3D" id="1.10.3210.10">
    <property type="entry name" value="Hypothetical protein af1432"/>
    <property type="match status" value="1"/>
</dbReference>
<dbReference type="Pfam" id="PF08668">
    <property type="entry name" value="HDOD"/>
    <property type="match status" value="1"/>
</dbReference>
<sequence length="337" mass="37652">MSQLFIARQPIYNDKLDVHGYELLFRASDSGHAEFTDGEQATSQRLINALMEIGLPRLVGNHPAFINLTERFIIEGLPNAMAPEQVVLEVLEDVLPGSKLLTALQDLKQDGYTIALDDFEYDDSKRPLVALADLIKGERTPSCHILILRLLARIQDPEIEFRELADLIAQDISFSYRILRYINSAQFSYSRKVESIQSAATMIGLQRIKIWLTILVMAQIDDKPYELLLTSLIRARMCETLRKNAGHLDSSAFITGLFSALDALTDQPLESVLSNLPLSDEINQALLVHEGRLGELLALVLAYEAGDWETVEARSIDTAALREAYCRVGRPVEQAAA</sequence>
<dbReference type="InterPro" id="IPR052340">
    <property type="entry name" value="RNase_Y/CdgJ"/>
</dbReference>
<dbReference type="PANTHER" id="PTHR33525">
    <property type="match status" value="1"/>
</dbReference>
<dbReference type="EMBL" id="UOFU01000196">
    <property type="protein sequence ID" value="VAX00311.1"/>
    <property type="molecule type" value="Genomic_DNA"/>
</dbReference>